<dbReference type="PANTHER" id="PTHR43334">
    <property type="entry name" value="ACETATE--COA LIGASE [ADP-FORMING]"/>
    <property type="match status" value="1"/>
</dbReference>
<keyword evidence="3" id="KW-0436">Ligase</keyword>
<dbReference type="Pfam" id="PF13549">
    <property type="entry name" value="ATP-grasp_5"/>
    <property type="match status" value="1"/>
</dbReference>
<name>A0A150J5J5_9EURY</name>
<dbReference type="FunFam" id="3.30.1490.20:FF:000020">
    <property type="entry name" value="Protein lysine acetyltransferase"/>
    <property type="match status" value="1"/>
</dbReference>
<dbReference type="GO" id="GO:0005524">
    <property type="term" value="F:ATP binding"/>
    <property type="evidence" value="ECO:0007669"/>
    <property type="project" value="UniProtKB-UniRule"/>
</dbReference>
<protein>
    <recommendedName>
        <fullName evidence="2">acetate--CoA ligase (ADP-forming)</fullName>
        <ecNumber evidence="2">6.2.1.13</ecNumber>
    </recommendedName>
</protein>
<dbReference type="Proteomes" id="UP000075578">
    <property type="component" value="Unassembled WGS sequence"/>
</dbReference>
<dbReference type="GO" id="GO:0043758">
    <property type="term" value="F:acetate-CoA ligase (ADP-forming) activity"/>
    <property type="evidence" value="ECO:0007669"/>
    <property type="project" value="UniProtKB-EC"/>
</dbReference>
<feature type="domain" description="ATP-grasp" evidence="7">
    <location>
        <begin position="33"/>
        <end position="69"/>
    </location>
</feature>
<organism evidence="8 9">
    <name type="scientific">Candidatus Methanofastidiosum methylothiophilum</name>
    <dbReference type="NCBI Taxonomy" id="1705564"/>
    <lineage>
        <taxon>Archaea</taxon>
        <taxon>Methanobacteriati</taxon>
        <taxon>Methanobacteriota</taxon>
        <taxon>Stenosarchaea group</taxon>
        <taxon>Candidatus Methanofastidiosia</taxon>
        <taxon>Candidatus Methanofastidiosales</taxon>
        <taxon>Candidatus Methanofastidiosaceae</taxon>
        <taxon>Candidatus Methanofastidiosum</taxon>
    </lineage>
</organism>
<evidence type="ECO:0000256" key="6">
    <source>
        <dbReference type="PROSITE-ProRule" id="PRU00409"/>
    </source>
</evidence>
<evidence type="ECO:0000256" key="1">
    <source>
        <dbReference type="ARBA" id="ARBA00001619"/>
    </source>
</evidence>
<keyword evidence="4 6" id="KW-0547">Nucleotide-binding</keyword>
<comment type="caution">
    <text evidence="8">The sequence shown here is derived from an EMBL/GenBank/DDBJ whole genome shotgun (WGS) entry which is preliminary data.</text>
</comment>
<keyword evidence="5 6" id="KW-0067">ATP-binding</keyword>
<dbReference type="EMBL" id="LNGD01000030">
    <property type="protein sequence ID" value="KYC52481.1"/>
    <property type="molecule type" value="Genomic_DNA"/>
</dbReference>
<evidence type="ECO:0000256" key="2">
    <source>
        <dbReference type="ARBA" id="ARBA00012957"/>
    </source>
</evidence>
<evidence type="ECO:0000256" key="3">
    <source>
        <dbReference type="ARBA" id="ARBA00022598"/>
    </source>
</evidence>
<dbReference type="InterPro" id="IPR051538">
    <property type="entry name" value="Acyl-CoA_Synth/Transferase"/>
</dbReference>
<evidence type="ECO:0000259" key="7">
    <source>
        <dbReference type="PROSITE" id="PS50975"/>
    </source>
</evidence>
<comment type="catalytic activity">
    <reaction evidence="1">
        <text>acetate + ATP + CoA = acetyl-CoA + ADP + phosphate</text>
        <dbReference type="Rhea" id="RHEA:15081"/>
        <dbReference type="ChEBI" id="CHEBI:30089"/>
        <dbReference type="ChEBI" id="CHEBI:30616"/>
        <dbReference type="ChEBI" id="CHEBI:43474"/>
        <dbReference type="ChEBI" id="CHEBI:57287"/>
        <dbReference type="ChEBI" id="CHEBI:57288"/>
        <dbReference type="ChEBI" id="CHEBI:456216"/>
        <dbReference type="EC" id="6.2.1.13"/>
    </reaction>
</comment>
<dbReference type="GO" id="GO:0046872">
    <property type="term" value="F:metal ion binding"/>
    <property type="evidence" value="ECO:0007669"/>
    <property type="project" value="InterPro"/>
</dbReference>
<dbReference type="PANTHER" id="PTHR43334:SF1">
    <property type="entry name" value="3-HYDROXYPROPIONATE--COA LIGASE [ADP-FORMING]"/>
    <property type="match status" value="1"/>
</dbReference>
<dbReference type="Gene3D" id="3.30.470.20">
    <property type="entry name" value="ATP-grasp fold, B domain"/>
    <property type="match status" value="1"/>
</dbReference>
<evidence type="ECO:0000313" key="9">
    <source>
        <dbReference type="Proteomes" id="UP000075578"/>
    </source>
</evidence>
<dbReference type="Gene3D" id="3.30.1490.20">
    <property type="entry name" value="ATP-grasp fold, A domain"/>
    <property type="match status" value="1"/>
</dbReference>
<dbReference type="EC" id="6.2.1.13" evidence="2"/>
<sequence length="239" mass="26683">MQKLEVIFLDKVKKILESVKSEGRKVLMEHEATEIFKAYGIVVPKEGVATSEVEVLKIARHVGYPVVLKIESPDIQHKTDAGAVILNLATAEDILKGYRKVIENSKKYKPDADIRGVIVQHMMPKNREVIIGVSKDKQFGHVVMFGLGGIFVEVLKDVSFRIVPIEKEDAYSMIYEIRSHQMLCGVRGEKPSDVDALADIIIKISNLVSDFPEIKELDINPVFVYEKGAVAVDALIVLD</sequence>
<gene>
    <name evidence="8" type="ORF">AMQ74_00714</name>
</gene>
<evidence type="ECO:0000256" key="4">
    <source>
        <dbReference type="ARBA" id="ARBA00022741"/>
    </source>
</evidence>
<reference evidence="8 9" key="1">
    <citation type="journal article" date="2016" name="ISME J.">
        <title>Chasing the elusive Euryarchaeota class WSA2: genomes reveal a uniquely fastidious methyl-reducing methanogen.</title>
        <authorList>
            <person name="Nobu M.K."/>
            <person name="Narihiro T."/>
            <person name="Kuroda K."/>
            <person name="Mei R."/>
            <person name="Liu W.T."/>
        </authorList>
    </citation>
    <scope>NUCLEOTIDE SEQUENCE [LARGE SCALE GENOMIC DNA]</scope>
    <source>
        <strain evidence="8">U1lsi0528_Bin089</strain>
    </source>
</reference>
<dbReference type="AlphaFoldDB" id="A0A150J5J5"/>
<dbReference type="InterPro" id="IPR013815">
    <property type="entry name" value="ATP_grasp_subdomain_1"/>
</dbReference>
<proteinExistence type="predicted"/>
<accession>A0A150J5J5</accession>
<dbReference type="SUPFAM" id="SSF56059">
    <property type="entry name" value="Glutathione synthetase ATP-binding domain-like"/>
    <property type="match status" value="1"/>
</dbReference>
<evidence type="ECO:0000256" key="5">
    <source>
        <dbReference type="ARBA" id="ARBA00022840"/>
    </source>
</evidence>
<dbReference type="PATRIC" id="fig|1705564.3.peg.731"/>
<evidence type="ECO:0000313" key="8">
    <source>
        <dbReference type="EMBL" id="KYC52481.1"/>
    </source>
</evidence>
<dbReference type="PROSITE" id="PS50975">
    <property type="entry name" value="ATP_GRASP"/>
    <property type="match status" value="1"/>
</dbReference>
<dbReference type="InterPro" id="IPR011761">
    <property type="entry name" value="ATP-grasp"/>
</dbReference>